<sequence>MIIRHARCLALSIIVMILLTRAYLLLLLTGALFLLGALITLAGISVYLSYSAAALREALCLSGRSALEDVAISFGWSLALACISFVAEVLTGIAFLLAARTVALQKRQDEGI</sequence>
<evidence type="ECO:0000256" key="2">
    <source>
        <dbReference type="ARBA" id="ARBA00022692"/>
    </source>
</evidence>
<comment type="caution">
    <text evidence="6">The sequence shown here is derived from an EMBL/GenBank/DDBJ whole genome shotgun (WGS) entry which is preliminary data.</text>
</comment>
<evidence type="ECO:0000256" key="1">
    <source>
        <dbReference type="ARBA" id="ARBA00004141"/>
    </source>
</evidence>
<dbReference type="Pfam" id="PF13903">
    <property type="entry name" value="Claudin_2"/>
    <property type="match status" value="1"/>
</dbReference>
<keyword evidence="3 5" id="KW-1133">Transmembrane helix</keyword>
<evidence type="ECO:0000256" key="5">
    <source>
        <dbReference type="SAM" id="Phobius"/>
    </source>
</evidence>
<evidence type="ECO:0000313" key="6">
    <source>
        <dbReference type="EMBL" id="KAJ8373133.1"/>
    </source>
</evidence>
<dbReference type="PANTHER" id="PTHR20516:SF2">
    <property type="entry name" value="TRANSMEMBRANE PROTEIN 114"/>
    <property type="match status" value="1"/>
</dbReference>
<feature type="transmembrane region" description="Helical" evidence="5">
    <location>
        <begin position="21"/>
        <end position="50"/>
    </location>
</feature>
<evidence type="ECO:0000256" key="4">
    <source>
        <dbReference type="ARBA" id="ARBA00023136"/>
    </source>
</evidence>
<evidence type="ECO:0000313" key="7">
    <source>
        <dbReference type="Proteomes" id="UP001221898"/>
    </source>
</evidence>
<keyword evidence="2 5" id="KW-0812">Transmembrane</keyword>
<dbReference type="EMBL" id="JAINUG010000372">
    <property type="protein sequence ID" value="KAJ8373133.1"/>
    <property type="molecule type" value="Genomic_DNA"/>
</dbReference>
<dbReference type="AlphaFoldDB" id="A0AAD7RB43"/>
<reference evidence="6" key="1">
    <citation type="journal article" date="2023" name="Science">
        <title>Genome structures resolve the early diversification of teleost fishes.</title>
        <authorList>
            <person name="Parey E."/>
            <person name="Louis A."/>
            <person name="Montfort J."/>
            <person name="Bouchez O."/>
            <person name="Roques C."/>
            <person name="Iampietro C."/>
            <person name="Lluch J."/>
            <person name="Castinel A."/>
            <person name="Donnadieu C."/>
            <person name="Desvignes T."/>
            <person name="Floi Bucao C."/>
            <person name="Jouanno E."/>
            <person name="Wen M."/>
            <person name="Mejri S."/>
            <person name="Dirks R."/>
            <person name="Jansen H."/>
            <person name="Henkel C."/>
            <person name="Chen W.J."/>
            <person name="Zahm M."/>
            <person name="Cabau C."/>
            <person name="Klopp C."/>
            <person name="Thompson A.W."/>
            <person name="Robinson-Rechavi M."/>
            <person name="Braasch I."/>
            <person name="Lecointre G."/>
            <person name="Bobe J."/>
            <person name="Postlethwait J.H."/>
            <person name="Berthelot C."/>
            <person name="Roest Crollius H."/>
            <person name="Guiguen Y."/>
        </authorList>
    </citation>
    <scope>NUCLEOTIDE SEQUENCE</scope>
    <source>
        <strain evidence="6">NC1722</strain>
    </source>
</reference>
<evidence type="ECO:0000256" key="3">
    <source>
        <dbReference type="ARBA" id="ARBA00022989"/>
    </source>
</evidence>
<comment type="subcellular location">
    <subcellularLocation>
        <location evidence="1">Membrane</location>
        <topology evidence="1">Multi-pass membrane protein</topology>
    </subcellularLocation>
</comment>
<protein>
    <submittedName>
        <fullName evidence="6">Uncharacterized protein</fullName>
    </submittedName>
</protein>
<dbReference type="InterPro" id="IPR039951">
    <property type="entry name" value="TMEM114/TMEM235"/>
</dbReference>
<keyword evidence="7" id="KW-1185">Reference proteome</keyword>
<dbReference type="PANTHER" id="PTHR20516">
    <property type="entry name" value="TRANSMEMBRANE PROTEIN 114/235 FAMILY MEMBER"/>
    <property type="match status" value="1"/>
</dbReference>
<keyword evidence="4 5" id="KW-0472">Membrane</keyword>
<dbReference type="Proteomes" id="UP001221898">
    <property type="component" value="Unassembled WGS sequence"/>
</dbReference>
<dbReference type="GO" id="GO:0016324">
    <property type="term" value="C:apical plasma membrane"/>
    <property type="evidence" value="ECO:0007669"/>
    <property type="project" value="TreeGrafter"/>
</dbReference>
<dbReference type="InterPro" id="IPR004031">
    <property type="entry name" value="PMP22/EMP/MP20/Claudin"/>
</dbReference>
<feature type="transmembrane region" description="Helical" evidence="5">
    <location>
        <begin position="70"/>
        <end position="98"/>
    </location>
</feature>
<organism evidence="6 7">
    <name type="scientific">Aldrovandia affinis</name>
    <dbReference type="NCBI Taxonomy" id="143900"/>
    <lineage>
        <taxon>Eukaryota</taxon>
        <taxon>Metazoa</taxon>
        <taxon>Chordata</taxon>
        <taxon>Craniata</taxon>
        <taxon>Vertebrata</taxon>
        <taxon>Euteleostomi</taxon>
        <taxon>Actinopterygii</taxon>
        <taxon>Neopterygii</taxon>
        <taxon>Teleostei</taxon>
        <taxon>Notacanthiformes</taxon>
        <taxon>Halosauridae</taxon>
        <taxon>Aldrovandia</taxon>
    </lineage>
</organism>
<name>A0AAD7RB43_9TELE</name>
<accession>A0AAD7RB43</accession>
<proteinExistence type="predicted"/>
<gene>
    <name evidence="6" type="ORF">AAFF_G00270970</name>
</gene>
<dbReference type="Gene3D" id="1.20.140.150">
    <property type="match status" value="1"/>
</dbReference>